<sequence length="110" mass="12711">MTETTLPNNLYKVFKLIPLGMALPISATDLAMHTHSDVRTVRENIRKLIIDYGIPICGNRDTHGGYYIPKNDTERLAGVLPLQRQQNEEYKRINALLNADLNDWRKYRDV</sequence>
<gene>
    <name evidence="1" type="ORF">ERS132551_01938</name>
</gene>
<dbReference type="AlphaFoldDB" id="A0A0Z8U2Y9"/>
<accession>A0A0Z8U2Y9</accession>
<evidence type="ECO:0000313" key="1">
    <source>
        <dbReference type="EMBL" id="CYX30051.1"/>
    </source>
</evidence>
<proteinExistence type="predicted"/>
<protein>
    <submittedName>
        <fullName evidence="1">Phage protein</fullName>
    </submittedName>
</protein>
<dbReference type="EMBL" id="FIKT01000033">
    <property type="protein sequence ID" value="CYX30051.1"/>
    <property type="molecule type" value="Genomic_DNA"/>
</dbReference>
<dbReference type="Proteomes" id="UP000071962">
    <property type="component" value="Unassembled WGS sequence"/>
</dbReference>
<name>A0A0Z8U2Y9_STRSU</name>
<evidence type="ECO:0000313" key="2">
    <source>
        <dbReference type="Proteomes" id="UP000071962"/>
    </source>
</evidence>
<reference evidence="1 2" key="1">
    <citation type="submission" date="2016-02" db="EMBL/GenBank/DDBJ databases">
        <authorList>
            <consortium name="Pathogen Informatics"/>
        </authorList>
    </citation>
    <scope>NUCLEOTIDE SEQUENCE [LARGE SCALE GENOMIC DNA]</scope>
    <source>
        <strain evidence="1 2">SS1062</strain>
    </source>
</reference>
<organism evidence="1 2">
    <name type="scientific">Streptococcus suis</name>
    <dbReference type="NCBI Taxonomy" id="1307"/>
    <lineage>
        <taxon>Bacteria</taxon>
        <taxon>Bacillati</taxon>
        <taxon>Bacillota</taxon>
        <taxon>Bacilli</taxon>
        <taxon>Lactobacillales</taxon>
        <taxon>Streptococcaceae</taxon>
        <taxon>Streptococcus</taxon>
    </lineage>
</organism>
<dbReference type="RefSeq" id="WP_044763419.1">
    <property type="nucleotide sequence ID" value="NZ_CEKS01000106.1"/>
</dbReference>